<name>A0A392NZQ2_9FABA</name>
<feature type="chain" id="PRO_5017294222" evidence="1">
    <location>
        <begin position="20"/>
        <end position="46"/>
    </location>
</feature>
<keyword evidence="3" id="KW-1185">Reference proteome</keyword>
<dbReference type="EMBL" id="LXQA010055861">
    <property type="protein sequence ID" value="MCI04586.1"/>
    <property type="molecule type" value="Genomic_DNA"/>
</dbReference>
<feature type="non-terminal residue" evidence="2">
    <location>
        <position position="1"/>
    </location>
</feature>
<evidence type="ECO:0000256" key="1">
    <source>
        <dbReference type="SAM" id="SignalP"/>
    </source>
</evidence>
<dbReference type="AlphaFoldDB" id="A0A392NZQ2"/>
<dbReference type="Proteomes" id="UP000265520">
    <property type="component" value="Unassembled WGS sequence"/>
</dbReference>
<protein>
    <submittedName>
        <fullName evidence="2">Uncharacterized protein</fullName>
    </submittedName>
</protein>
<comment type="caution">
    <text evidence="2">The sequence shown here is derived from an EMBL/GenBank/DDBJ whole genome shotgun (WGS) entry which is preliminary data.</text>
</comment>
<sequence>KVPLLHALRLFTSVLLIVTDDNKKISVERTREKKGRIGNAGADGRD</sequence>
<keyword evidence="1" id="KW-0732">Signal</keyword>
<accession>A0A392NZQ2</accession>
<gene>
    <name evidence="2" type="ORF">A2U01_0025633</name>
</gene>
<evidence type="ECO:0000313" key="2">
    <source>
        <dbReference type="EMBL" id="MCI04586.1"/>
    </source>
</evidence>
<organism evidence="2 3">
    <name type="scientific">Trifolium medium</name>
    <dbReference type="NCBI Taxonomy" id="97028"/>
    <lineage>
        <taxon>Eukaryota</taxon>
        <taxon>Viridiplantae</taxon>
        <taxon>Streptophyta</taxon>
        <taxon>Embryophyta</taxon>
        <taxon>Tracheophyta</taxon>
        <taxon>Spermatophyta</taxon>
        <taxon>Magnoliopsida</taxon>
        <taxon>eudicotyledons</taxon>
        <taxon>Gunneridae</taxon>
        <taxon>Pentapetalae</taxon>
        <taxon>rosids</taxon>
        <taxon>fabids</taxon>
        <taxon>Fabales</taxon>
        <taxon>Fabaceae</taxon>
        <taxon>Papilionoideae</taxon>
        <taxon>50 kb inversion clade</taxon>
        <taxon>NPAAA clade</taxon>
        <taxon>Hologalegina</taxon>
        <taxon>IRL clade</taxon>
        <taxon>Trifolieae</taxon>
        <taxon>Trifolium</taxon>
    </lineage>
</organism>
<feature type="signal peptide" evidence="1">
    <location>
        <begin position="1"/>
        <end position="19"/>
    </location>
</feature>
<proteinExistence type="predicted"/>
<reference evidence="2 3" key="1">
    <citation type="journal article" date="2018" name="Front. Plant Sci.">
        <title>Red Clover (Trifolium pratense) and Zigzag Clover (T. medium) - A Picture of Genomic Similarities and Differences.</title>
        <authorList>
            <person name="Dluhosova J."/>
            <person name="Istvanek J."/>
            <person name="Nedelnik J."/>
            <person name="Repkova J."/>
        </authorList>
    </citation>
    <scope>NUCLEOTIDE SEQUENCE [LARGE SCALE GENOMIC DNA]</scope>
    <source>
        <strain evidence="3">cv. 10/8</strain>
        <tissue evidence="2">Leaf</tissue>
    </source>
</reference>
<evidence type="ECO:0000313" key="3">
    <source>
        <dbReference type="Proteomes" id="UP000265520"/>
    </source>
</evidence>